<evidence type="ECO:0000256" key="7">
    <source>
        <dbReference type="ARBA" id="ARBA00022842"/>
    </source>
</evidence>
<proteinExistence type="inferred from homology"/>
<evidence type="ECO:0000313" key="16">
    <source>
        <dbReference type="Proteomes" id="UP000094112"/>
    </source>
</evidence>
<feature type="compositionally biased region" description="Polar residues" evidence="13">
    <location>
        <begin position="440"/>
        <end position="449"/>
    </location>
</feature>
<name>A0A1E3PBG9_WICAA</name>
<dbReference type="GO" id="GO:0008270">
    <property type="term" value="F:zinc ion binding"/>
    <property type="evidence" value="ECO:0007669"/>
    <property type="project" value="UniProtKB-KW"/>
</dbReference>
<dbReference type="AlphaFoldDB" id="A0A1E3PBG9"/>
<dbReference type="EMBL" id="KV454208">
    <property type="protein sequence ID" value="ODQ62759.1"/>
    <property type="molecule type" value="Genomic_DNA"/>
</dbReference>
<evidence type="ECO:0000256" key="6">
    <source>
        <dbReference type="ARBA" id="ARBA00022833"/>
    </source>
</evidence>
<evidence type="ECO:0000313" key="15">
    <source>
        <dbReference type="EMBL" id="ODQ62759.1"/>
    </source>
</evidence>
<evidence type="ECO:0000256" key="10">
    <source>
        <dbReference type="PIRSR" id="PIRSR604808-2"/>
    </source>
</evidence>
<dbReference type="OrthoDB" id="391817at2759"/>
<dbReference type="InterPro" id="IPR036691">
    <property type="entry name" value="Endo/exonu/phosph_ase_sf"/>
</dbReference>
<feature type="binding site" evidence="10">
    <location>
        <position position="348"/>
    </location>
    <ligand>
        <name>Mg(2+)</name>
        <dbReference type="ChEBI" id="CHEBI:18420"/>
        <label>1</label>
    </ligand>
</feature>
<feature type="compositionally biased region" description="Polar residues" evidence="13">
    <location>
        <begin position="418"/>
        <end position="427"/>
    </location>
</feature>
<dbReference type="RefSeq" id="XP_019041966.1">
    <property type="nucleotide sequence ID" value="XM_019181390.1"/>
</dbReference>
<evidence type="ECO:0000256" key="11">
    <source>
        <dbReference type="PIRSR" id="PIRSR604808-3"/>
    </source>
</evidence>
<feature type="binding site" evidence="10">
    <location>
        <position position="347"/>
    </location>
    <ligand>
        <name>Mg(2+)</name>
        <dbReference type="ChEBI" id="CHEBI:18420"/>
        <label>1</label>
    </ligand>
</feature>
<organism evidence="15 16">
    <name type="scientific">Wickerhamomyces anomalus (strain ATCC 58044 / CBS 1984 / NCYC 433 / NRRL Y-366-8)</name>
    <name type="common">Yeast</name>
    <name type="synonym">Hansenula anomala</name>
    <dbReference type="NCBI Taxonomy" id="683960"/>
    <lineage>
        <taxon>Eukaryota</taxon>
        <taxon>Fungi</taxon>
        <taxon>Dikarya</taxon>
        <taxon>Ascomycota</taxon>
        <taxon>Saccharomycotina</taxon>
        <taxon>Saccharomycetes</taxon>
        <taxon>Phaffomycetales</taxon>
        <taxon>Wickerhamomycetaceae</taxon>
        <taxon>Wickerhamomyces</taxon>
    </lineage>
</organism>
<dbReference type="PROSITE" id="PS51435">
    <property type="entry name" value="AP_NUCLEASE_F1_4"/>
    <property type="match status" value="1"/>
</dbReference>
<evidence type="ECO:0000256" key="9">
    <source>
        <dbReference type="PIRSR" id="PIRSR604808-1"/>
    </source>
</evidence>
<dbReference type="GeneID" id="30198636"/>
<dbReference type="GO" id="GO:0008081">
    <property type="term" value="F:phosphoric diester hydrolase activity"/>
    <property type="evidence" value="ECO:0007669"/>
    <property type="project" value="EnsemblFungi"/>
</dbReference>
<evidence type="ECO:0000256" key="4">
    <source>
        <dbReference type="ARBA" id="ARBA00022771"/>
    </source>
</evidence>
<feature type="active site" description="Proton donor/acceptor" evidence="9">
    <location>
        <position position="217"/>
    </location>
</feature>
<feature type="binding site" evidence="10">
    <location>
        <position position="217"/>
    </location>
    <ligand>
        <name>Mg(2+)</name>
        <dbReference type="ChEBI" id="CHEBI:18420"/>
        <label>1</label>
    </ligand>
</feature>
<keyword evidence="7 10" id="KW-0460">Magnesium</keyword>
<comment type="similarity">
    <text evidence="1">Belongs to the DNA repair enzymes AP/ExoA family.</text>
</comment>
<gene>
    <name evidence="15" type="ORF">WICANDRAFT_27584</name>
</gene>
<dbReference type="PANTHER" id="PTHR22748">
    <property type="entry name" value="AP ENDONUCLEASE"/>
    <property type="match status" value="1"/>
</dbReference>
<feature type="binding site" evidence="10">
    <location>
        <position position="59"/>
    </location>
    <ligand>
        <name>Mg(2+)</name>
        <dbReference type="ChEBI" id="CHEBI:18420"/>
        <label>1</label>
    </ligand>
</feature>
<feature type="site" description="Transition state stabilizer" evidence="11">
    <location>
        <position position="219"/>
    </location>
</feature>
<keyword evidence="4 12" id="KW-0863">Zinc-finger</keyword>
<accession>A0A1E3PBG9</accession>
<evidence type="ECO:0000256" key="1">
    <source>
        <dbReference type="ARBA" id="ARBA00007092"/>
    </source>
</evidence>
<dbReference type="InterPro" id="IPR005135">
    <property type="entry name" value="Endo/exonuclease/phosphatase"/>
</dbReference>
<feature type="domain" description="GRF-type" evidence="14">
    <location>
        <begin position="462"/>
        <end position="510"/>
    </location>
</feature>
<keyword evidence="10" id="KW-0464">Manganese</keyword>
<dbReference type="SUPFAM" id="SSF56219">
    <property type="entry name" value="DNase I-like"/>
    <property type="match status" value="1"/>
</dbReference>
<sequence>MESETPLDQIPTKQQGHIRLITFNINGYRTVFHYHPWNKLRKFSNMFNSLYGDIITLQEIKVAAKDVDNNIGRLEGYNTFLTVPSLKKGYSGVGVYVRVPKEDEPEAVKTALTVVKAEEGLTGVLKSHDTKKSYNQSDNCIGGYPNLDEDVAHQIDSEGRCVVIETANNTVVLSVYCPANSMGTEEGEHFRIQFLEALFSRIRNLEEMGKHVVLMGDINVSRDLIDSADGINHRLREGQLLKVQDKFEDLNSEQTINFIRRSVPRMLLNELLIDSIDQEMELEKPRIMLDLVRKTQGRKQGLYTVWNTLKNSRPGNYGSRIDLILATERLAECCKGANIWPFLMGSDHCPVYSDFDVSSISGVASKVPLPRLEARYVYKLSMGSIDSMFANMAKRNASTIVNTAAPESKKQKVDTVKPQRSQNTTAKSKIKPQTEDTKNKSPSATLGSTGQFSLVSEEIPKCQHNEPCVLKTSMTKENKGKKFWTCKRSRGHSNTKDGEKEFTCGYFQWK</sequence>
<feature type="site" description="Interaction with DNA substrate" evidence="11">
    <location>
        <position position="348"/>
    </location>
</feature>
<feature type="binding site" evidence="10">
    <location>
        <position position="219"/>
    </location>
    <ligand>
        <name>Mg(2+)</name>
        <dbReference type="ChEBI" id="CHEBI:18420"/>
        <label>1</label>
    </ligand>
</feature>
<dbReference type="GO" id="GO:0006284">
    <property type="term" value="P:base-excision repair"/>
    <property type="evidence" value="ECO:0007669"/>
    <property type="project" value="EnsemblFungi"/>
</dbReference>
<dbReference type="Pfam" id="PF03372">
    <property type="entry name" value="Exo_endo_phos"/>
    <property type="match status" value="1"/>
</dbReference>
<feature type="active site" evidence="9">
    <location>
        <position position="176"/>
    </location>
</feature>
<keyword evidence="3 10" id="KW-0479">Metal-binding</keyword>
<feature type="region of interest" description="Disordered" evidence="13">
    <location>
        <begin position="401"/>
        <end position="449"/>
    </location>
</feature>
<feature type="binding site" evidence="10">
    <location>
        <position position="24"/>
    </location>
    <ligand>
        <name>Mg(2+)</name>
        <dbReference type="ChEBI" id="CHEBI:18420"/>
        <label>1</label>
    </ligand>
</feature>
<keyword evidence="16" id="KW-1185">Reference proteome</keyword>
<evidence type="ECO:0000256" key="8">
    <source>
        <dbReference type="ARBA" id="ARBA00023242"/>
    </source>
</evidence>
<keyword evidence="8" id="KW-0539">Nucleus</keyword>
<keyword evidence="5" id="KW-0378">Hydrolase</keyword>
<dbReference type="Proteomes" id="UP000094112">
    <property type="component" value="Unassembled WGS sequence"/>
</dbReference>
<dbReference type="InterPro" id="IPR010666">
    <property type="entry name" value="Znf_GRF"/>
</dbReference>
<dbReference type="GO" id="GO:0005634">
    <property type="term" value="C:nucleus"/>
    <property type="evidence" value="ECO:0007669"/>
    <property type="project" value="TreeGrafter"/>
</dbReference>
<feature type="site" description="Important for catalytic activity" evidence="11">
    <location>
        <position position="322"/>
    </location>
</feature>
<dbReference type="PROSITE" id="PS51999">
    <property type="entry name" value="ZF_GRF"/>
    <property type="match status" value="1"/>
</dbReference>
<comment type="cofactor">
    <cofactor evidence="10">
        <name>Mg(2+)</name>
        <dbReference type="ChEBI" id="CHEBI:18420"/>
    </cofactor>
    <cofactor evidence="10">
        <name>Mn(2+)</name>
        <dbReference type="ChEBI" id="CHEBI:29035"/>
    </cofactor>
    <text evidence="10">Probably binds two magnesium or manganese ions per subunit.</text>
</comment>
<keyword evidence="6" id="KW-0862">Zinc</keyword>
<feature type="active site" description="Proton acceptor" evidence="9">
    <location>
        <position position="348"/>
    </location>
</feature>
<evidence type="ECO:0000259" key="14">
    <source>
        <dbReference type="PROSITE" id="PS51999"/>
    </source>
</evidence>
<feature type="compositionally biased region" description="Basic and acidic residues" evidence="13">
    <location>
        <begin position="407"/>
        <end position="417"/>
    </location>
</feature>
<evidence type="ECO:0000256" key="3">
    <source>
        <dbReference type="ARBA" id="ARBA00022723"/>
    </source>
</evidence>
<reference evidence="15 16" key="1">
    <citation type="journal article" date="2016" name="Proc. Natl. Acad. Sci. U.S.A.">
        <title>Comparative genomics of biotechnologically important yeasts.</title>
        <authorList>
            <person name="Riley R."/>
            <person name="Haridas S."/>
            <person name="Wolfe K.H."/>
            <person name="Lopes M.R."/>
            <person name="Hittinger C.T."/>
            <person name="Goeker M."/>
            <person name="Salamov A.A."/>
            <person name="Wisecaver J.H."/>
            <person name="Long T.M."/>
            <person name="Calvey C.H."/>
            <person name="Aerts A.L."/>
            <person name="Barry K.W."/>
            <person name="Choi C."/>
            <person name="Clum A."/>
            <person name="Coughlan A.Y."/>
            <person name="Deshpande S."/>
            <person name="Douglass A.P."/>
            <person name="Hanson S.J."/>
            <person name="Klenk H.-P."/>
            <person name="LaButti K.M."/>
            <person name="Lapidus A."/>
            <person name="Lindquist E.A."/>
            <person name="Lipzen A.M."/>
            <person name="Meier-Kolthoff J.P."/>
            <person name="Ohm R.A."/>
            <person name="Otillar R.P."/>
            <person name="Pangilinan J.L."/>
            <person name="Peng Y."/>
            <person name="Rokas A."/>
            <person name="Rosa C.A."/>
            <person name="Scheuner C."/>
            <person name="Sibirny A.A."/>
            <person name="Slot J.C."/>
            <person name="Stielow J.B."/>
            <person name="Sun H."/>
            <person name="Kurtzman C.P."/>
            <person name="Blackwell M."/>
            <person name="Grigoriev I.V."/>
            <person name="Jeffries T.W."/>
        </authorList>
    </citation>
    <scope>NUCLEOTIDE SEQUENCE [LARGE SCALE GENOMIC DNA]</scope>
    <source>
        <strain evidence="16">ATCC 58044 / CBS 1984 / NCYC 433 / NRRL Y-366-8</strain>
    </source>
</reference>
<dbReference type="PANTHER" id="PTHR22748:SF4">
    <property type="entry name" value="DNA-(APURINIC OR APYRIMIDINIC SITE) ENDONUCLEASE 2"/>
    <property type="match status" value="1"/>
</dbReference>
<evidence type="ECO:0000256" key="12">
    <source>
        <dbReference type="PROSITE-ProRule" id="PRU01343"/>
    </source>
</evidence>
<evidence type="ECO:0000256" key="2">
    <source>
        <dbReference type="ARBA" id="ARBA00013541"/>
    </source>
</evidence>
<dbReference type="STRING" id="683960.A0A1E3PBG9"/>
<protein>
    <recommendedName>
        <fullName evidence="2">DNA-(apurinic or apyrimidinic site) endonuclease 2</fullName>
    </recommendedName>
</protein>
<evidence type="ECO:0000256" key="5">
    <source>
        <dbReference type="ARBA" id="ARBA00022801"/>
    </source>
</evidence>
<dbReference type="GO" id="GO:0003906">
    <property type="term" value="F:DNA-(apurinic or apyrimidinic site) endonuclease activity"/>
    <property type="evidence" value="ECO:0007669"/>
    <property type="project" value="EnsemblFungi"/>
</dbReference>
<evidence type="ECO:0000256" key="13">
    <source>
        <dbReference type="SAM" id="MobiDB-lite"/>
    </source>
</evidence>
<dbReference type="InterPro" id="IPR004808">
    <property type="entry name" value="AP_endonuc_1"/>
</dbReference>
<dbReference type="Gene3D" id="3.60.10.10">
    <property type="entry name" value="Endonuclease/exonuclease/phosphatase"/>
    <property type="match status" value="1"/>
</dbReference>
<dbReference type="GO" id="GO:0008311">
    <property type="term" value="F:double-stranded DNA 3'-5' DNA exonuclease activity"/>
    <property type="evidence" value="ECO:0007669"/>
    <property type="project" value="EnsemblFungi"/>
</dbReference>